<evidence type="ECO:0000256" key="14">
    <source>
        <dbReference type="RuleBase" id="RU000304"/>
    </source>
</evidence>
<dbReference type="GO" id="GO:0110031">
    <property type="term" value="P:negative regulation of G2/MI transition of meiotic cell cycle"/>
    <property type="evidence" value="ECO:0007669"/>
    <property type="project" value="TreeGrafter"/>
</dbReference>
<dbReference type="GO" id="GO:0005634">
    <property type="term" value="C:nucleus"/>
    <property type="evidence" value="ECO:0007669"/>
    <property type="project" value="TreeGrafter"/>
</dbReference>
<feature type="domain" description="Protein kinase" evidence="15">
    <location>
        <begin position="60"/>
        <end position="312"/>
    </location>
</feature>
<evidence type="ECO:0000256" key="4">
    <source>
        <dbReference type="ARBA" id="ARBA00022723"/>
    </source>
</evidence>
<evidence type="ECO:0000256" key="8">
    <source>
        <dbReference type="ARBA" id="ARBA00022842"/>
    </source>
</evidence>
<dbReference type="Gene3D" id="3.30.200.20">
    <property type="entry name" value="Phosphorylase Kinase, domain 1"/>
    <property type="match status" value="1"/>
</dbReference>
<keyword evidence="6" id="KW-0418">Kinase</keyword>
<comment type="catalytic activity">
    <reaction evidence="11">
        <text>L-threonyl-[protein] + ATP = O-phospho-L-threonyl-[protein] + ADP + H(+)</text>
        <dbReference type="Rhea" id="RHEA:46608"/>
        <dbReference type="Rhea" id="RHEA-COMP:11060"/>
        <dbReference type="Rhea" id="RHEA-COMP:11605"/>
        <dbReference type="ChEBI" id="CHEBI:15378"/>
        <dbReference type="ChEBI" id="CHEBI:30013"/>
        <dbReference type="ChEBI" id="CHEBI:30616"/>
        <dbReference type="ChEBI" id="CHEBI:61977"/>
        <dbReference type="ChEBI" id="CHEBI:456216"/>
        <dbReference type="EC" id="2.7.11.1"/>
    </reaction>
</comment>
<keyword evidence="2 14" id="KW-0723">Serine/threonine-protein kinase</keyword>
<protein>
    <recommendedName>
        <fullName evidence="1">non-specific serine/threonine protein kinase</fullName>
        <ecNumber evidence="1">2.7.11.1</ecNumber>
    </recommendedName>
</protein>
<dbReference type="PROSITE" id="PS00107">
    <property type="entry name" value="PROTEIN_KINASE_ATP"/>
    <property type="match status" value="1"/>
</dbReference>
<keyword evidence="9" id="KW-0131">Cell cycle</keyword>
<dbReference type="InterPro" id="IPR050339">
    <property type="entry name" value="CC_SR_Kinase"/>
</dbReference>
<dbReference type="InterPro" id="IPR008271">
    <property type="entry name" value="Ser/Thr_kinase_AS"/>
</dbReference>
<dbReference type="PROSITE" id="PS50011">
    <property type="entry name" value="PROTEIN_KINASE_DOM"/>
    <property type="match status" value="1"/>
</dbReference>
<dbReference type="PANTHER" id="PTHR11042">
    <property type="entry name" value="EUKARYOTIC TRANSLATION INITIATION FACTOR 2-ALPHA KINASE EIF2-ALPHA KINASE -RELATED"/>
    <property type="match status" value="1"/>
</dbReference>
<evidence type="ECO:0000256" key="13">
    <source>
        <dbReference type="PROSITE-ProRule" id="PRU10141"/>
    </source>
</evidence>
<dbReference type="Gene3D" id="1.10.510.10">
    <property type="entry name" value="Transferase(Phosphotransferase) domain 1"/>
    <property type="match status" value="1"/>
</dbReference>
<evidence type="ECO:0000256" key="9">
    <source>
        <dbReference type="ARBA" id="ARBA00023306"/>
    </source>
</evidence>
<keyword evidence="7 13" id="KW-0067">ATP-binding</keyword>
<evidence type="ECO:0000313" key="16">
    <source>
        <dbReference type="Proteomes" id="UP000492821"/>
    </source>
</evidence>
<dbReference type="PANTHER" id="PTHR11042:SF183">
    <property type="entry name" value="MEMBRANE-ASSOCIATED TYROSINE- AND THREONINE-SPECIFIC CDC2-INHIBITORY KINASE"/>
    <property type="match status" value="1"/>
</dbReference>
<keyword evidence="8" id="KW-0460">Magnesium</keyword>
<evidence type="ECO:0000256" key="7">
    <source>
        <dbReference type="ARBA" id="ARBA00022840"/>
    </source>
</evidence>
<keyword evidence="3" id="KW-0808">Transferase</keyword>
<dbReference type="InterPro" id="IPR011009">
    <property type="entry name" value="Kinase-like_dom_sf"/>
</dbReference>
<keyword evidence="5 13" id="KW-0547">Nucleotide-binding</keyword>
<dbReference type="GO" id="GO:0046872">
    <property type="term" value="F:metal ion binding"/>
    <property type="evidence" value="ECO:0007669"/>
    <property type="project" value="UniProtKB-KW"/>
</dbReference>
<dbReference type="EC" id="2.7.11.1" evidence="1"/>
<evidence type="ECO:0000256" key="10">
    <source>
        <dbReference type="ARBA" id="ARBA00037982"/>
    </source>
</evidence>
<evidence type="ECO:0000256" key="6">
    <source>
        <dbReference type="ARBA" id="ARBA00022777"/>
    </source>
</evidence>
<dbReference type="PROSITE" id="PS00108">
    <property type="entry name" value="PROTEIN_KINASE_ST"/>
    <property type="match status" value="1"/>
</dbReference>
<evidence type="ECO:0000256" key="1">
    <source>
        <dbReference type="ARBA" id="ARBA00012513"/>
    </source>
</evidence>
<name>A0A7E4ZY42_PANRE</name>
<dbReference type="GO" id="GO:0005737">
    <property type="term" value="C:cytoplasm"/>
    <property type="evidence" value="ECO:0007669"/>
    <property type="project" value="TreeGrafter"/>
</dbReference>
<evidence type="ECO:0000256" key="12">
    <source>
        <dbReference type="ARBA" id="ARBA00048679"/>
    </source>
</evidence>
<comment type="similarity">
    <text evidence="10">Belongs to the protein kinase superfamily. Ser/Thr protein kinase family. GCN2 subfamily.</text>
</comment>
<dbReference type="Pfam" id="PF00069">
    <property type="entry name" value="Pkinase"/>
    <property type="match status" value="1"/>
</dbReference>
<feature type="binding site" evidence="13">
    <location>
        <position position="89"/>
    </location>
    <ligand>
        <name>ATP</name>
        <dbReference type="ChEBI" id="CHEBI:30616"/>
    </ligand>
</feature>
<proteinExistence type="inferred from homology"/>
<organism evidence="16 17">
    <name type="scientific">Panagrellus redivivus</name>
    <name type="common">Microworm</name>
    <dbReference type="NCBI Taxonomy" id="6233"/>
    <lineage>
        <taxon>Eukaryota</taxon>
        <taxon>Metazoa</taxon>
        <taxon>Ecdysozoa</taxon>
        <taxon>Nematoda</taxon>
        <taxon>Chromadorea</taxon>
        <taxon>Rhabditida</taxon>
        <taxon>Tylenchina</taxon>
        <taxon>Panagrolaimomorpha</taxon>
        <taxon>Panagrolaimoidea</taxon>
        <taxon>Panagrolaimidae</taxon>
        <taxon>Panagrellus</taxon>
    </lineage>
</organism>
<evidence type="ECO:0000313" key="17">
    <source>
        <dbReference type="WBParaSite" id="Pan_g2903.t1"/>
    </source>
</evidence>
<dbReference type="SUPFAM" id="SSF56112">
    <property type="entry name" value="Protein kinase-like (PK-like)"/>
    <property type="match status" value="1"/>
</dbReference>
<keyword evidence="16" id="KW-1185">Reference proteome</keyword>
<dbReference type="InterPro" id="IPR000719">
    <property type="entry name" value="Prot_kinase_dom"/>
</dbReference>
<dbReference type="SMART" id="SM00220">
    <property type="entry name" value="S_TKc"/>
    <property type="match status" value="1"/>
</dbReference>
<dbReference type="GO" id="GO:0051321">
    <property type="term" value="P:meiotic cell cycle"/>
    <property type="evidence" value="ECO:0007669"/>
    <property type="project" value="TreeGrafter"/>
</dbReference>
<dbReference type="WBParaSite" id="Pan_g2903.t1">
    <property type="protein sequence ID" value="Pan_g2903.t1"/>
    <property type="gene ID" value="Pan_g2903"/>
</dbReference>
<keyword evidence="4" id="KW-0479">Metal-binding</keyword>
<evidence type="ECO:0000256" key="2">
    <source>
        <dbReference type="ARBA" id="ARBA00022527"/>
    </source>
</evidence>
<accession>A0A7E4ZY42</accession>
<reference evidence="17" key="2">
    <citation type="submission" date="2020-10" db="UniProtKB">
        <authorList>
            <consortium name="WormBaseParasite"/>
        </authorList>
    </citation>
    <scope>IDENTIFICATION</scope>
</reference>
<evidence type="ECO:0000256" key="11">
    <source>
        <dbReference type="ARBA" id="ARBA00047899"/>
    </source>
</evidence>
<dbReference type="InterPro" id="IPR017441">
    <property type="entry name" value="Protein_kinase_ATP_BS"/>
</dbReference>
<dbReference type="Proteomes" id="UP000492821">
    <property type="component" value="Unassembled WGS sequence"/>
</dbReference>
<evidence type="ECO:0000259" key="15">
    <source>
        <dbReference type="PROSITE" id="PS50011"/>
    </source>
</evidence>
<evidence type="ECO:0000256" key="3">
    <source>
        <dbReference type="ARBA" id="ARBA00022679"/>
    </source>
</evidence>
<reference evidence="16" key="1">
    <citation type="journal article" date="2013" name="Genetics">
        <title>The draft genome and transcriptome of Panagrellus redivivus are shaped by the harsh demands of a free-living lifestyle.</title>
        <authorList>
            <person name="Srinivasan J."/>
            <person name="Dillman A.R."/>
            <person name="Macchietto M.G."/>
            <person name="Heikkinen L."/>
            <person name="Lakso M."/>
            <person name="Fracchia K.M."/>
            <person name="Antoshechkin I."/>
            <person name="Mortazavi A."/>
            <person name="Wong G."/>
            <person name="Sternberg P.W."/>
        </authorList>
    </citation>
    <scope>NUCLEOTIDE SEQUENCE [LARGE SCALE GENOMIC DNA]</scope>
    <source>
        <strain evidence="16">MT8872</strain>
    </source>
</reference>
<evidence type="ECO:0000256" key="5">
    <source>
        <dbReference type="ARBA" id="ARBA00022741"/>
    </source>
</evidence>
<dbReference type="GO" id="GO:0005524">
    <property type="term" value="F:ATP binding"/>
    <property type="evidence" value="ECO:0007669"/>
    <property type="project" value="UniProtKB-UniRule"/>
</dbReference>
<sequence length="313" mass="35286">MVPQRSACICDALYKRPCTVLNPINFRPQLVGPANIVSFNPQALLYSPYYLSRLYVQQAFSNVEQIGHGSFGVVYAATSRADGRQYAIKESRNVYGSLDDRKRMLHEVQIHKSLPPHKNVVNFVMAWEECDRLYIQIELCRPQSLADMRQCATCVTESAVLKWTKDMASALVHLHKHDIIHLDVKPDNMFIGADGYCKLGDFGSARKLADDTEKEPKFYDGDGRYLAPELLKDPPTKAADVYSLGMSMLELASGVDFASPRFNCREDDRNAALAGMNDGLLKRLFQYMTNAAPKARPCASFVLDIIFWVEFIL</sequence>
<comment type="catalytic activity">
    <reaction evidence="12">
        <text>L-seryl-[protein] + ATP = O-phospho-L-seryl-[protein] + ADP + H(+)</text>
        <dbReference type="Rhea" id="RHEA:17989"/>
        <dbReference type="Rhea" id="RHEA-COMP:9863"/>
        <dbReference type="Rhea" id="RHEA-COMP:11604"/>
        <dbReference type="ChEBI" id="CHEBI:15378"/>
        <dbReference type="ChEBI" id="CHEBI:29999"/>
        <dbReference type="ChEBI" id="CHEBI:30616"/>
        <dbReference type="ChEBI" id="CHEBI:83421"/>
        <dbReference type="ChEBI" id="CHEBI:456216"/>
        <dbReference type="EC" id="2.7.11.1"/>
    </reaction>
</comment>
<dbReference type="GO" id="GO:0004674">
    <property type="term" value="F:protein serine/threonine kinase activity"/>
    <property type="evidence" value="ECO:0007669"/>
    <property type="project" value="UniProtKB-KW"/>
</dbReference>
<dbReference type="AlphaFoldDB" id="A0A7E4ZY42"/>